<sequence>MSQKSTVQPPHWSRPSHNFTTPRLILRSALSSDAHPFTIIRNNPQNRPFGGVVDPDLSTEVQAQRLEAQKISTAAGKNAWLVVILKEDSEEISRSDNVKDLRVHDGFLIGMTGFNSFPVEKSNDGTGEDILIGDIGVLIDYRFARKGFALETLCAVVEFGFYELGCGKITLETYAINTPFRGLMKAARLEDVVVLRRIGDGPPDQEAYYEFGEQKWEAVKKEMVRDEKWLL</sequence>
<dbReference type="PANTHER" id="PTHR43415:SF3">
    <property type="entry name" value="GNAT-FAMILY ACETYLTRANSFERASE"/>
    <property type="match status" value="1"/>
</dbReference>
<dbReference type="RefSeq" id="XP_001593695.1">
    <property type="nucleotide sequence ID" value="XM_001593645.1"/>
</dbReference>
<dbReference type="Proteomes" id="UP000177798">
    <property type="component" value="Chromosome 8"/>
</dbReference>
<dbReference type="VEuPathDB" id="FungiDB:sscle_08g064340"/>
<gene>
    <name evidence="2" type="ORF">sscle_08g064340</name>
</gene>
<proteinExistence type="predicted"/>
<dbReference type="SUPFAM" id="SSF55729">
    <property type="entry name" value="Acyl-CoA N-acyltransferases (Nat)"/>
    <property type="match status" value="1"/>
</dbReference>
<dbReference type="InterPro" id="IPR016181">
    <property type="entry name" value="Acyl_CoA_acyltransferase"/>
</dbReference>
<dbReference type="InterPro" id="IPR000182">
    <property type="entry name" value="GNAT_dom"/>
</dbReference>
<dbReference type="EMBL" id="CP017821">
    <property type="protein sequence ID" value="APA11664.1"/>
    <property type="molecule type" value="Genomic_DNA"/>
</dbReference>
<dbReference type="Gene3D" id="3.40.630.30">
    <property type="match status" value="1"/>
</dbReference>
<protein>
    <recommendedName>
        <fullName evidence="1">N-acetyltransferase domain-containing protein</fullName>
    </recommendedName>
</protein>
<reference evidence="3" key="1">
    <citation type="journal article" date="2017" name="Genome Biol. Evol.">
        <title>The complete genome sequence of the phytopathogenic fungus Sclerotinia sclerotiorum reveals insights into the genome architecture of broad host range pathogens.</title>
        <authorList>
            <person name="Derbyshire M."/>
            <person name="Denton-Giles M."/>
            <person name="Hegedus D."/>
            <person name="Seifbarghy S."/>
            <person name="Rollins J."/>
            <person name="van Kan J."/>
            <person name="Seidl M.F."/>
            <person name="Faino L."/>
            <person name="Mbengue M."/>
            <person name="Navaud O."/>
            <person name="Raffaele S."/>
            <person name="Hammond-Kosack K."/>
            <person name="Heard S."/>
            <person name="Oliver R."/>
        </authorList>
    </citation>
    <scope>NUCLEOTIDE SEQUENCE [LARGE SCALE GENOMIC DNA]</scope>
    <source>
        <strain evidence="3">ATCC 18683 / 1980 / Ss-1</strain>
    </source>
</reference>
<dbReference type="GO" id="GO:0016747">
    <property type="term" value="F:acyltransferase activity, transferring groups other than amino-acyl groups"/>
    <property type="evidence" value="ECO:0007669"/>
    <property type="project" value="InterPro"/>
</dbReference>
<evidence type="ECO:0000313" key="3">
    <source>
        <dbReference type="Proteomes" id="UP000177798"/>
    </source>
</evidence>
<dbReference type="KEGG" id="ssl:SS1G_05123"/>
<feature type="domain" description="N-acetyltransferase" evidence="1">
    <location>
        <begin position="23"/>
        <end position="187"/>
    </location>
</feature>
<dbReference type="Pfam" id="PF13302">
    <property type="entry name" value="Acetyltransf_3"/>
    <property type="match status" value="1"/>
</dbReference>
<organism evidence="2 3">
    <name type="scientific">Sclerotinia sclerotiorum (strain ATCC 18683 / 1980 / Ss-1)</name>
    <name type="common">White mold</name>
    <name type="synonym">Whetzelinia sclerotiorum</name>
    <dbReference type="NCBI Taxonomy" id="665079"/>
    <lineage>
        <taxon>Eukaryota</taxon>
        <taxon>Fungi</taxon>
        <taxon>Dikarya</taxon>
        <taxon>Ascomycota</taxon>
        <taxon>Pezizomycotina</taxon>
        <taxon>Leotiomycetes</taxon>
        <taxon>Helotiales</taxon>
        <taxon>Sclerotiniaceae</taxon>
        <taxon>Sclerotinia</taxon>
    </lineage>
</organism>
<evidence type="ECO:0000313" key="2">
    <source>
        <dbReference type="EMBL" id="APA11664.1"/>
    </source>
</evidence>
<accession>A0A1D9Q9M8</accession>
<evidence type="ECO:0000259" key="1">
    <source>
        <dbReference type="Pfam" id="PF13302"/>
    </source>
</evidence>
<dbReference type="PANTHER" id="PTHR43415">
    <property type="entry name" value="SPERMIDINE N(1)-ACETYLTRANSFERASE"/>
    <property type="match status" value="1"/>
</dbReference>
<dbReference type="OMA" id="DSSEWRK"/>
<name>A0A1D9Q9M8_SCLS1</name>
<dbReference type="AlphaFoldDB" id="A0A1D9Q9M8"/>
<dbReference type="OrthoDB" id="64477at2759"/>